<dbReference type="KEGG" id="aant:HUK68_03895"/>
<sequence length="67" mass="7366">MTIRLFADLLLVLTTLTSALCVARGFLTSSPDLHLRAALLALLGGLVWFAMSREAQAREKEADDPMY</sequence>
<organism evidence="2 3">
    <name type="scientific">Comamonas antarctica</name>
    <dbReference type="NCBI Taxonomy" id="2743470"/>
    <lineage>
        <taxon>Bacteria</taxon>
        <taxon>Pseudomonadati</taxon>
        <taxon>Pseudomonadota</taxon>
        <taxon>Betaproteobacteria</taxon>
        <taxon>Burkholderiales</taxon>
        <taxon>Comamonadaceae</taxon>
        <taxon>Comamonas</taxon>
    </lineage>
</organism>
<dbReference type="EMBL" id="CP054840">
    <property type="protein sequence ID" value="QKV52110.1"/>
    <property type="molecule type" value="Genomic_DNA"/>
</dbReference>
<keyword evidence="1" id="KW-0472">Membrane</keyword>
<evidence type="ECO:0000313" key="3">
    <source>
        <dbReference type="Proteomes" id="UP000509579"/>
    </source>
</evidence>
<keyword evidence="1" id="KW-0812">Transmembrane</keyword>
<proteinExistence type="predicted"/>
<dbReference type="AlphaFoldDB" id="A0A6N1X2Z5"/>
<accession>A0A6N1X2Z5</accession>
<reference evidence="2 3" key="1">
    <citation type="submission" date="2020-06" db="EMBL/GenBank/DDBJ databases">
        <title>Acidovorax antarctica sp. nov., isolated from Corinth ice sheet soil, Antarctic Fields Peninsula.</title>
        <authorList>
            <person name="Xu Q."/>
            <person name="Peng F."/>
        </authorList>
    </citation>
    <scope>NUCLEOTIDE SEQUENCE [LARGE SCALE GENOMIC DNA]</scope>
    <source>
        <strain evidence="2 3">16-35-5</strain>
    </source>
</reference>
<feature type="transmembrane region" description="Helical" evidence="1">
    <location>
        <begin position="33"/>
        <end position="51"/>
    </location>
</feature>
<protein>
    <submittedName>
        <fullName evidence="2">Uncharacterized protein</fullName>
    </submittedName>
</protein>
<dbReference type="RefSeq" id="WP_175503011.1">
    <property type="nucleotide sequence ID" value="NZ_CP054840.1"/>
</dbReference>
<evidence type="ECO:0000313" key="2">
    <source>
        <dbReference type="EMBL" id="QKV52110.1"/>
    </source>
</evidence>
<dbReference type="Proteomes" id="UP000509579">
    <property type="component" value="Chromosome"/>
</dbReference>
<keyword evidence="3" id="KW-1185">Reference proteome</keyword>
<gene>
    <name evidence="2" type="ORF">HUK68_03895</name>
</gene>
<keyword evidence="1" id="KW-1133">Transmembrane helix</keyword>
<name>A0A6N1X2Z5_9BURK</name>
<evidence type="ECO:0000256" key="1">
    <source>
        <dbReference type="SAM" id="Phobius"/>
    </source>
</evidence>